<dbReference type="AlphaFoldDB" id="A0A5D4H9C9"/>
<accession>A0A5D4H9C9</accession>
<dbReference type="PANTHER" id="PTHR33055">
    <property type="entry name" value="TRANSPOSASE FOR INSERTION SEQUENCE ELEMENT IS1111A"/>
    <property type="match status" value="1"/>
</dbReference>
<evidence type="ECO:0000259" key="1">
    <source>
        <dbReference type="Pfam" id="PF01548"/>
    </source>
</evidence>
<dbReference type="InterPro" id="IPR003346">
    <property type="entry name" value="Transposase_20"/>
</dbReference>
<dbReference type="GO" id="GO:0003677">
    <property type="term" value="F:DNA binding"/>
    <property type="evidence" value="ECO:0007669"/>
    <property type="project" value="InterPro"/>
</dbReference>
<dbReference type="EMBL" id="VTAV01000002">
    <property type="protein sequence ID" value="TYR37476.1"/>
    <property type="molecule type" value="Genomic_DNA"/>
</dbReference>
<dbReference type="Pfam" id="PF01548">
    <property type="entry name" value="DEDD_Tnp_IS110"/>
    <property type="match status" value="1"/>
</dbReference>
<feature type="domain" description="Transposase IS110-like N-terminal" evidence="1">
    <location>
        <begin position="16"/>
        <end position="157"/>
    </location>
</feature>
<dbReference type="GO" id="GO:0004803">
    <property type="term" value="F:transposase activity"/>
    <property type="evidence" value="ECO:0007669"/>
    <property type="project" value="InterPro"/>
</dbReference>
<dbReference type="RefSeq" id="WP_148918217.1">
    <property type="nucleotide sequence ID" value="NZ_VTAV01000002.1"/>
</dbReference>
<name>A0A5D4H9C9_9SPHI</name>
<dbReference type="InterPro" id="IPR047650">
    <property type="entry name" value="Transpos_IS110"/>
</dbReference>
<sequence length="454" mass="51741">MKKNTISLQIVNPGAAGIDVGSRTHVVAVDQNVENVCSFGVYTKDHHDMIAYLRNHNISTVAMESTGSYWQTLFSDLQSSGFEVILVSGSQTKNVKGKKTDVIDAIWIQKLHSLGLLSGSFLPNAIMQELRTYYNHRQHLIEQIARYTLKMQKSLRLMNVRLDVALRDITGRSGMNIIEAILAGQRDPLYLSTLVDIRTKKAKEEIANSLHGTWRPELLFELKACLDLFHHFNKALTECDEAIEKLLVRYTPERTVTKEQEKLFRSYNRKKSKNAPAFNIARTAYQFFRTDLFAINGVSHNTVLCLMTNLGDDIYKFPTAKSFASWLRLVPNNKISGGRILSSKVKKGKNTIATALRHVANSIGNQKDHDLLPFFKRIAFRKGRVAAITATARKIATILWNMIVKAEHYSSKRIIADQEKFRKNRLKQVQKNIHNLKLSQEEMNQLMQRCLPKV</sequence>
<gene>
    <name evidence="3" type="ORF">FXV77_05580</name>
</gene>
<feature type="domain" description="Transposase IS116/IS110/IS902 C-terminal" evidence="2">
    <location>
        <begin position="293"/>
        <end position="362"/>
    </location>
</feature>
<protein>
    <submittedName>
        <fullName evidence="3">IS110 family transposase</fullName>
    </submittedName>
</protein>
<keyword evidence="4" id="KW-1185">Reference proteome</keyword>
<reference evidence="3 4" key="1">
    <citation type="submission" date="2019-08" db="EMBL/GenBank/DDBJ databases">
        <title>Phlebobacter frassis gen. nov. sp. nov., a new member of family Sphingobacteriaceae isolated from sand fly rearing media.</title>
        <authorList>
            <person name="Kakumanu M.L."/>
            <person name="Marayati B.F."/>
            <person name="Wada-Katsumata A."/>
            <person name="Wasserberg G."/>
            <person name="Schal C."/>
            <person name="Apperson C.S."/>
            <person name="Ponnusamy L."/>
        </authorList>
    </citation>
    <scope>NUCLEOTIDE SEQUENCE [LARGE SCALE GENOMIC DNA]</scope>
    <source>
        <strain evidence="3 4">SSI9</strain>
    </source>
</reference>
<evidence type="ECO:0000313" key="3">
    <source>
        <dbReference type="EMBL" id="TYR37476.1"/>
    </source>
</evidence>
<dbReference type="Proteomes" id="UP000322362">
    <property type="component" value="Unassembled WGS sequence"/>
</dbReference>
<dbReference type="InterPro" id="IPR002525">
    <property type="entry name" value="Transp_IS110-like_N"/>
</dbReference>
<comment type="caution">
    <text evidence="3">The sequence shown here is derived from an EMBL/GenBank/DDBJ whole genome shotgun (WGS) entry which is preliminary data.</text>
</comment>
<evidence type="ECO:0000313" key="4">
    <source>
        <dbReference type="Proteomes" id="UP000322362"/>
    </source>
</evidence>
<organism evidence="3 4">
    <name type="scientific">Sphingobacterium phlebotomi</name>
    <dbReference type="NCBI Taxonomy" id="2605433"/>
    <lineage>
        <taxon>Bacteria</taxon>
        <taxon>Pseudomonadati</taxon>
        <taxon>Bacteroidota</taxon>
        <taxon>Sphingobacteriia</taxon>
        <taxon>Sphingobacteriales</taxon>
        <taxon>Sphingobacteriaceae</taxon>
        <taxon>Sphingobacterium</taxon>
    </lineage>
</organism>
<proteinExistence type="predicted"/>
<dbReference type="PANTHER" id="PTHR33055:SF13">
    <property type="entry name" value="TRANSPOSASE"/>
    <property type="match status" value="1"/>
</dbReference>
<evidence type="ECO:0000259" key="2">
    <source>
        <dbReference type="Pfam" id="PF02371"/>
    </source>
</evidence>
<dbReference type="GO" id="GO:0006313">
    <property type="term" value="P:DNA transposition"/>
    <property type="evidence" value="ECO:0007669"/>
    <property type="project" value="InterPro"/>
</dbReference>
<dbReference type="NCBIfam" id="NF033542">
    <property type="entry name" value="transpos_IS110"/>
    <property type="match status" value="1"/>
</dbReference>
<dbReference type="Pfam" id="PF02371">
    <property type="entry name" value="Transposase_20"/>
    <property type="match status" value="1"/>
</dbReference>